<dbReference type="AlphaFoldDB" id="A0A1Z4MZZ7"/>
<reference evidence="1 2" key="1">
    <citation type="submission" date="2017-06" db="EMBL/GenBank/DDBJ databases">
        <title>Genome sequencing of cyanobaciteial culture collection at National Institute for Environmental Studies (NIES).</title>
        <authorList>
            <person name="Hirose Y."/>
            <person name="Shimura Y."/>
            <person name="Fujisawa T."/>
            <person name="Nakamura Y."/>
            <person name="Kawachi M."/>
        </authorList>
    </citation>
    <scope>NUCLEOTIDE SEQUENCE [LARGE SCALE GENOMIC DNA]</scope>
    <source>
        <strain evidence="1 2">NIES-37</strain>
    </source>
</reference>
<dbReference type="EMBL" id="AP018248">
    <property type="protein sequence ID" value="BAY99042.1"/>
    <property type="molecule type" value="Genomic_DNA"/>
</dbReference>
<dbReference type="RefSeq" id="WP_096576895.1">
    <property type="nucleotide sequence ID" value="NZ_CAWNJS010000001.1"/>
</dbReference>
<organism evidence="1 2">
    <name type="scientific">Tolypothrix tenuis PCC 7101</name>
    <dbReference type="NCBI Taxonomy" id="231146"/>
    <lineage>
        <taxon>Bacteria</taxon>
        <taxon>Bacillati</taxon>
        <taxon>Cyanobacteriota</taxon>
        <taxon>Cyanophyceae</taxon>
        <taxon>Nostocales</taxon>
        <taxon>Tolypothrichaceae</taxon>
        <taxon>Tolypothrix</taxon>
    </lineage>
</organism>
<sequence length="239" mass="27268">MSINRCWQKITTAIFITLLAASCVPTSNRKIEQTQANTTQEKKVQQNITYGDLIIKAQSDYLMIPVTLPGEYLEKDSDYSISRSSGRENQLYNFIFYHKQDGESHLLLNKKALINSYEFLETKIPGKTPTRFWLYRIVEQDTNADKKLNSADAIAGYLSDLSGKNLLQITPNNTQILNWVIVPSQNALFIKVIKDSDNDKKFTANDKTNFMRVNLDKPAMGTEIISDAIEQEIKSQIFK</sequence>
<protein>
    <recommendedName>
        <fullName evidence="3">Lipoprotein</fullName>
    </recommendedName>
</protein>
<dbReference type="KEGG" id="ttq:NIES37_30210"/>
<evidence type="ECO:0000313" key="2">
    <source>
        <dbReference type="Proteomes" id="UP000218785"/>
    </source>
</evidence>
<gene>
    <name evidence="1" type="ORF">NIES37_30210</name>
</gene>
<evidence type="ECO:0008006" key="3">
    <source>
        <dbReference type="Google" id="ProtNLM"/>
    </source>
</evidence>
<proteinExistence type="predicted"/>
<keyword evidence="2" id="KW-1185">Reference proteome</keyword>
<evidence type="ECO:0000313" key="1">
    <source>
        <dbReference type="EMBL" id="BAY99042.1"/>
    </source>
</evidence>
<dbReference type="Proteomes" id="UP000218785">
    <property type="component" value="Chromosome"/>
</dbReference>
<name>A0A1Z4MZZ7_9CYAN</name>
<dbReference type="PROSITE" id="PS51257">
    <property type="entry name" value="PROKAR_LIPOPROTEIN"/>
    <property type="match status" value="1"/>
</dbReference>
<accession>A0A1Z4MZZ7</accession>